<evidence type="ECO:0000256" key="1">
    <source>
        <dbReference type="SAM" id="MobiDB-lite"/>
    </source>
</evidence>
<dbReference type="AlphaFoldDB" id="K6V4D4"/>
<evidence type="ECO:0008006" key="5">
    <source>
        <dbReference type="Google" id="ProtNLM"/>
    </source>
</evidence>
<organism evidence="3 4">
    <name type="scientific">Gordonia rhizosphera NBRC 16068</name>
    <dbReference type="NCBI Taxonomy" id="1108045"/>
    <lineage>
        <taxon>Bacteria</taxon>
        <taxon>Bacillati</taxon>
        <taxon>Actinomycetota</taxon>
        <taxon>Actinomycetes</taxon>
        <taxon>Mycobacteriales</taxon>
        <taxon>Gordoniaceae</taxon>
        <taxon>Gordonia</taxon>
    </lineage>
</organism>
<keyword evidence="2" id="KW-0732">Signal</keyword>
<proteinExistence type="predicted"/>
<dbReference type="PIRSF" id="PIRSF029171">
    <property type="entry name" value="Esterase_LipA"/>
    <property type="match status" value="1"/>
</dbReference>
<sequence length="400" mass="41750">MRIRFGLIGIACLVVAIVATGCAQPSSSDSTDRTTSSTATDDAHQGRGQIVRTESGLDAWAAALPRGTRTSRITYRSTSGLDDTATTVTGAVFVPSGDRPSGGWPLIAYAHGTTGISRDCAPSDQPDMFGDLRAVRAFLDAGYAVVTTDYQGLGERTDEPAPHPYLEPRTAAYNVIDAVRAARSIEPTIGATWLAVGASQGGAAAWSTAESYASYGEGSGDLVGVVASAPLLDARYLVDGAQTKSLTVAQRYLYPLLVNGVAQVNPQINPADYLHGIDPRDAAALASCASGRTALARQPAPPAASALVAPSAAADELTAVLGEYALPRVKTEVPILAIYGSEDQVIPADVMEVTLQRGCALGDRLVRVPREGQGHSLDPGPTMPTWMRDRVEGRPVESDC</sequence>
<dbReference type="EMBL" id="BAHC01000121">
    <property type="protein sequence ID" value="GAB91013.1"/>
    <property type="molecule type" value="Genomic_DNA"/>
</dbReference>
<comment type="caution">
    <text evidence="3">The sequence shown here is derived from an EMBL/GenBank/DDBJ whole genome shotgun (WGS) entry which is preliminary data.</text>
</comment>
<dbReference type="OrthoDB" id="9798122at2"/>
<protein>
    <recommendedName>
        <fullName evidence="5">Lipase</fullName>
    </recommendedName>
</protein>
<dbReference type="InterPro" id="IPR005152">
    <property type="entry name" value="Lipase_secreted"/>
</dbReference>
<dbReference type="GO" id="GO:0004806">
    <property type="term" value="F:triacylglycerol lipase activity"/>
    <property type="evidence" value="ECO:0007669"/>
    <property type="project" value="InterPro"/>
</dbReference>
<dbReference type="Gene3D" id="3.40.50.1820">
    <property type="entry name" value="alpha/beta hydrolase"/>
    <property type="match status" value="2"/>
</dbReference>
<keyword evidence="4" id="KW-1185">Reference proteome</keyword>
<evidence type="ECO:0000313" key="4">
    <source>
        <dbReference type="Proteomes" id="UP000008363"/>
    </source>
</evidence>
<feature type="compositionally biased region" description="Low complexity" evidence="1">
    <location>
        <begin position="26"/>
        <end position="40"/>
    </location>
</feature>
<dbReference type="eggNOG" id="COG1506">
    <property type="taxonomic scope" value="Bacteria"/>
</dbReference>
<dbReference type="PANTHER" id="PTHR34853:SF1">
    <property type="entry name" value="LIPASE 5"/>
    <property type="match status" value="1"/>
</dbReference>
<feature type="region of interest" description="Disordered" evidence="1">
    <location>
        <begin position="23"/>
        <end position="48"/>
    </location>
</feature>
<dbReference type="Proteomes" id="UP000008363">
    <property type="component" value="Unassembled WGS sequence"/>
</dbReference>
<feature type="signal peptide" evidence="2">
    <location>
        <begin position="1"/>
        <end position="23"/>
    </location>
</feature>
<dbReference type="InterPro" id="IPR029058">
    <property type="entry name" value="AB_hydrolase_fold"/>
</dbReference>
<feature type="chain" id="PRO_5039570670" description="Lipase" evidence="2">
    <location>
        <begin position="24"/>
        <end position="400"/>
    </location>
</feature>
<accession>K6V4D4</accession>
<dbReference type="PANTHER" id="PTHR34853">
    <property type="match status" value="1"/>
</dbReference>
<name>K6V4D4_9ACTN</name>
<reference evidence="3 4" key="1">
    <citation type="submission" date="2012-08" db="EMBL/GenBank/DDBJ databases">
        <title>Whole genome shotgun sequence of Gordonia rhizosphera NBRC 16068.</title>
        <authorList>
            <person name="Takarada H."/>
            <person name="Isaki S."/>
            <person name="Hosoyama A."/>
            <person name="Tsuchikane K."/>
            <person name="Katsumata H."/>
            <person name="Baba S."/>
            <person name="Ohji S."/>
            <person name="Yamazaki S."/>
            <person name="Fujita N."/>
        </authorList>
    </citation>
    <scope>NUCLEOTIDE SEQUENCE [LARGE SCALE GENOMIC DNA]</scope>
    <source>
        <strain evidence="3 4">NBRC 16068</strain>
    </source>
</reference>
<dbReference type="RefSeq" id="WP_006334259.1">
    <property type="nucleotide sequence ID" value="NZ_BAHC01000121.1"/>
</dbReference>
<gene>
    <name evidence="3" type="ORF">GORHZ_121_00050</name>
</gene>
<dbReference type="GO" id="GO:0016042">
    <property type="term" value="P:lipid catabolic process"/>
    <property type="evidence" value="ECO:0007669"/>
    <property type="project" value="InterPro"/>
</dbReference>
<dbReference type="PROSITE" id="PS51257">
    <property type="entry name" value="PROKAR_LIPOPROTEIN"/>
    <property type="match status" value="1"/>
</dbReference>
<evidence type="ECO:0000256" key="2">
    <source>
        <dbReference type="SAM" id="SignalP"/>
    </source>
</evidence>
<evidence type="ECO:0000313" key="3">
    <source>
        <dbReference type="EMBL" id="GAB91013.1"/>
    </source>
</evidence>
<dbReference type="SUPFAM" id="SSF53474">
    <property type="entry name" value="alpha/beta-Hydrolases"/>
    <property type="match status" value="1"/>
</dbReference>
<dbReference type="Pfam" id="PF03583">
    <property type="entry name" value="LIP"/>
    <property type="match status" value="1"/>
</dbReference>
<dbReference type="STRING" id="1108045.GORHZ_121_00050"/>